<protein>
    <submittedName>
        <fullName evidence="2">Uncharacterized protein</fullName>
    </submittedName>
</protein>
<evidence type="ECO:0000313" key="3">
    <source>
        <dbReference type="Proteomes" id="UP000003882"/>
    </source>
</evidence>
<accession>B6XX20</accession>
<sequence>MYSNVGTPGNEKEQNRRTQDEFHPTFACLLHADSYANLYDGATITLPP</sequence>
<name>B6XX20_9BIFI</name>
<evidence type="ECO:0000313" key="2">
    <source>
        <dbReference type="EMBL" id="EEB20800.1"/>
    </source>
</evidence>
<comment type="caution">
    <text evidence="2">The sequence shown here is derived from an EMBL/GenBank/DDBJ whole genome shotgun (WGS) entry which is preliminary data.</text>
</comment>
<organism evidence="2 3">
    <name type="scientific">Bifidobacterium catenulatum DSM 16992 = JCM 1194 = LMG 11043</name>
    <dbReference type="NCBI Taxonomy" id="566552"/>
    <lineage>
        <taxon>Bacteria</taxon>
        <taxon>Bacillati</taxon>
        <taxon>Actinomycetota</taxon>
        <taxon>Actinomycetes</taxon>
        <taxon>Bifidobacteriales</taxon>
        <taxon>Bifidobacteriaceae</taxon>
        <taxon>Bifidobacterium</taxon>
    </lineage>
</organism>
<feature type="region of interest" description="Disordered" evidence="1">
    <location>
        <begin position="1"/>
        <end position="20"/>
    </location>
</feature>
<dbReference type="eggNOG" id="ENOG5030YA7">
    <property type="taxonomic scope" value="Bacteria"/>
</dbReference>
<evidence type="ECO:0000256" key="1">
    <source>
        <dbReference type="SAM" id="MobiDB-lite"/>
    </source>
</evidence>
<reference evidence="2 3" key="1">
    <citation type="submission" date="2008-10" db="EMBL/GenBank/DDBJ databases">
        <title>Draft genome sequence of Bifidobacterium catenulatum (DSM 16992).</title>
        <authorList>
            <person name="Sudarsanam P."/>
            <person name="Ley R."/>
            <person name="Guruge J."/>
            <person name="Turnbaugh P.J."/>
            <person name="Mahowald M."/>
            <person name="Liep D."/>
            <person name="Gordon J."/>
        </authorList>
    </citation>
    <scope>NUCLEOTIDE SEQUENCE [LARGE SCALE GENOMIC DNA]</scope>
    <source>
        <strain evidence="2 3">DSM 16992</strain>
    </source>
</reference>
<reference evidence="2 3" key="2">
    <citation type="submission" date="2008-10" db="EMBL/GenBank/DDBJ databases">
        <authorList>
            <person name="Fulton L."/>
            <person name="Clifton S."/>
            <person name="Fulton B."/>
            <person name="Xu J."/>
            <person name="Minx P."/>
            <person name="Pepin K.H."/>
            <person name="Johnson M."/>
            <person name="Bhonagiri V."/>
            <person name="Nash W.E."/>
            <person name="Mardis E.R."/>
            <person name="Wilson R.K."/>
        </authorList>
    </citation>
    <scope>NUCLEOTIDE SEQUENCE [LARGE SCALE GENOMIC DNA]</scope>
    <source>
        <strain evidence="2 3">DSM 16992</strain>
    </source>
</reference>
<dbReference type="AlphaFoldDB" id="B6XX20"/>
<dbReference type="EMBL" id="ABXY01000026">
    <property type="protein sequence ID" value="EEB20800.1"/>
    <property type="molecule type" value="Genomic_DNA"/>
</dbReference>
<gene>
    <name evidence="2" type="ORF">BIFCAT_01884</name>
</gene>
<feature type="compositionally biased region" description="Basic and acidic residues" evidence="1">
    <location>
        <begin position="10"/>
        <end position="20"/>
    </location>
</feature>
<proteinExistence type="predicted"/>
<dbReference type="Proteomes" id="UP000003882">
    <property type="component" value="Unassembled WGS sequence"/>
</dbReference>